<protein>
    <submittedName>
        <fullName evidence="3">Methyltransferase-like protein 7A</fullName>
    </submittedName>
</protein>
<evidence type="ECO:0000256" key="1">
    <source>
        <dbReference type="SAM" id="Phobius"/>
    </source>
</evidence>
<keyword evidence="4" id="KW-1185">Reference proteome</keyword>
<name>A0A6J8CWD3_MYTCO</name>
<dbReference type="AlphaFoldDB" id="A0A6J8CWD3"/>
<dbReference type="PANTHER" id="PTHR45036">
    <property type="entry name" value="METHYLTRANSFERASE LIKE 7B"/>
    <property type="match status" value="1"/>
</dbReference>
<dbReference type="CDD" id="cd02440">
    <property type="entry name" value="AdoMet_MTases"/>
    <property type="match status" value="1"/>
</dbReference>
<evidence type="ECO:0000313" key="4">
    <source>
        <dbReference type="Proteomes" id="UP000507470"/>
    </source>
</evidence>
<feature type="transmembrane region" description="Helical" evidence="1">
    <location>
        <begin position="12"/>
        <end position="29"/>
    </location>
</feature>
<dbReference type="Proteomes" id="UP000507470">
    <property type="component" value="Unassembled WGS sequence"/>
</dbReference>
<reference evidence="3 4" key="1">
    <citation type="submission" date="2020-06" db="EMBL/GenBank/DDBJ databases">
        <authorList>
            <person name="Li R."/>
            <person name="Bekaert M."/>
        </authorList>
    </citation>
    <scope>NUCLEOTIDE SEQUENCE [LARGE SCALE GENOMIC DNA]</scope>
    <source>
        <strain evidence="4">wild</strain>
    </source>
</reference>
<feature type="domain" description="Methyltransferase type 11" evidence="2">
    <location>
        <begin position="86"/>
        <end position="182"/>
    </location>
</feature>
<keyword evidence="3" id="KW-0808">Transferase</keyword>
<dbReference type="GO" id="GO:0032259">
    <property type="term" value="P:methylation"/>
    <property type="evidence" value="ECO:0007669"/>
    <property type="project" value="UniProtKB-KW"/>
</dbReference>
<dbReference type="EMBL" id="CACVKT020005974">
    <property type="protein sequence ID" value="CAC5399232.1"/>
    <property type="molecule type" value="Genomic_DNA"/>
</dbReference>
<sequence>MAIEDADVRRFVTWKIFPFALVVGTIWYYRQKGVTFKSLKRKLAAIVIANLMARFNKKKDIVATKKRLFSNLEEQKTNRSQKLQILEIGVGGGANFTFYPPGSQVVCLDPNPNFKSYIQQSIEESNVEMKRFIQGFAEKLETVEDDSVDSVVCSMVLCSVRDLDKTMSEVRRVLKPNGTFYFIEHVAAKRGTCLNRVQGWLNPIWYCFSGDCQVNKETGKAVDRAGFSQTSINYLNLNTYVFLIRPILWGTATK</sequence>
<keyword evidence="1" id="KW-0472">Membrane</keyword>
<dbReference type="PANTHER" id="PTHR45036:SF1">
    <property type="entry name" value="METHYLTRANSFERASE LIKE 7A"/>
    <property type="match status" value="1"/>
</dbReference>
<keyword evidence="1" id="KW-0812">Transmembrane</keyword>
<dbReference type="GO" id="GO:0008757">
    <property type="term" value="F:S-adenosylmethionine-dependent methyltransferase activity"/>
    <property type="evidence" value="ECO:0007669"/>
    <property type="project" value="InterPro"/>
</dbReference>
<accession>A0A6J8CWD3</accession>
<proteinExistence type="predicted"/>
<gene>
    <name evidence="3" type="ORF">MCOR_33512</name>
</gene>
<evidence type="ECO:0000259" key="2">
    <source>
        <dbReference type="Pfam" id="PF08241"/>
    </source>
</evidence>
<organism evidence="3 4">
    <name type="scientific">Mytilus coruscus</name>
    <name type="common">Sea mussel</name>
    <dbReference type="NCBI Taxonomy" id="42192"/>
    <lineage>
        <taxon>Eukaryota</taxon>
        <taxon>Metazoa</taxon>
        <taxon>Spiralia</taxon>
        <taxon>Lophotrochozoa</taxon>
        <taxon>Mollusca</taxon>
        <taxon>Bivalvia</taxon>
        <taxon>Autobranchia</taxon>
        <taxon>Pteriomorphia</taxon>
        <taxon>Mytilida</taxon>
        <taxon>Mytiloidea</taxon>
        <taxon>Mytilidae</taxon>
        <taxon>Mytilinae</taxon>
        <taxon>Mytilus</taxon>
    </lineage>
</organism>
<dbReference type="SUPFAM" id="SSF53335">
    <property type="entry name" value="S-adenosyl-L-methionine-dependent methyltransferases"/>
    <property type="match status" value="1"/>
</dbReference>
<dbReference type="InterPro" id="IPR013216">
    <property type="entry name" value="Methyltransf_11"/>
</dbReference>
<keyword evidence="1" id="KW-1133">Transmembrane helix</keyword>
<dbReference type="OrthoDB" id="416496at2759"/>
<dbReference type="InterPro" id="IPR052356">
    <property type="entry name" value="Thiol_S-MT"/>
</dbReference>
<keyword evidence="3" id="KW-0489">Methyltransferase</keyword>
<dbReference type="InterPro" id="IPR029063">
    <property type="entry name" value="SAM-dependent_MTases_sf"/>
</dbReference>
<dbReference type="Gene3D" id="3.40.50.150">
    <property type="entry name" value="Vaccinia Virus protein VP39"/>
    <property type="match status" value="1"/>
</dbReference>
<evidence type="ECO:0000313" key="3">
    <source>
        <dbReference type="EMBL" id="CAC5399232.1"/>
    </source>
</evidence>
<dbReference type="Pfam" id="PF08241">
    <property type="entry name" value="Methyltransf_11"/>
    <property type="match status" value="1"/>
</dbReference>